<dbReference type="AlphaFoldDB" id="A0ABD3H786"/>
<evidence type="ECO:0000256" key="6">
    <source>
        <dbReference type="ARBA" id="ARBA00022968"/>
    </source>
</evidence>
<dbReference type="Pfam" id="PF00777">
    <property type="entry name" value="Glyco_transf_29"/>
    <property type="match status" value="1"/>
</dbReference>
<comment type="subcellular location">
    <subcellularLocation>
        <location evidence="1">Golgi apparatus membrane</location>
        <topology evidence="1">Single-pass type II membrane protein</topology>
    </subcellularLocation>
</comment>
<keyword evidence="9" id="KW-0472">Membrane</keyword>
<dbReference type="InterPro" id="IPR038578">
    <property type="entry name" value="GT29-like_sf"/>
</dbReference>
<evidence type="ECO:0000256" key="4">
    <source>
        <dbReference type="ARBA" id="ARBA00022679"/>
    </source>
</evidence>
<dbReference type="CDD" id="cd19952">
    <property type="entry name" value="GT29"/>
    <property type="match status" value="1"/>
</dbReference>
<dbReference type="InterPro" id="IPR001675">
    <property type="entry name" value="Glyco_trans_29"/>
</dbReference>
<comment type="caution">
    <text evidence="11">The sequence shown here is derived from an EMBL/GenBank/DDBJ whole genome shotgun (WGS) entry which is preliminary data.</text>
</comment>
<gene>
    <name evidence="11" type="ORF">R1sor_013622</name>
</gene>
<evidence type="ECO:0000256" key="8">
    <source>
        <dbReference type="ARBA" id="ARBA00023034"/>
    </source>
</evidence>
<dbReference type="PANTHER" id="PTHR46779:SF1">
    <property type="entry name" value="BETA-1,6-GALACTOSYLTRANSFERASE GALT29A"/>
    <property type="match status" value="1"/>
</dbReference>
<keyword evidence="8" id="KW-0333">Golgi apparatus</keyword>
<dbReference type="PANTHER" id="PTHR46779">
    <property type="entry name" value="BETA-1,6-GALACTOSYLTRANSFERASE GALT29A"/>
    <property type="match status" value="1"/>
</dbReference>
<reference evidence="11 12" key="1">
    <citation type="submission" date="2024-09" db="EMBL/GenBank/DDBJ databases">
        <title>Chromosome-scale assembly of Riccia sorocarpa.</title>
        <authorList>
            <person name="Paukszto L."/>
        </authorList>
    </citation>
    <scope>NUCLEOTIDE SEQUENCE [LARGE SCALE GENOMIC DNA]</scope>
    <source>
        <strain evidence="11">LP-2024</strain>
        <tissue evidence="11">Aerial parts of the thallus</tissue>
    </source>
</reference>
<keyword evidence="12" id="KW-1185">Reference proteome</keyword>
<organism evidence="11 12">
    <name type="scientific">Riccia sorocarpa</name>
    <dbReference type="NCBI Taxonomy" id="122646"/>
    <lineage>
        <taxon>Eukaryota</taxon>
        <taxon>Viridiplantae</taxon>
        <taxon>Streptophyta</taxon>
        <taxon>Embryophyta</taxon>
        <taxon>Marchantiophyta</taxon>
        <taxon>Marchantiopsida</taxon>
        <taxon>Marchantiidae</taxon>
        <taxon>Marchantiales</taxon>
        <taxon>Ricciaceae</taxon>
        <taxon>Riccia</taxon>
    </lineage>
</organism>
<evidence type="ECO:0000256" key="10">
    <source>
        <dbReference type="ARBA" id="ARBA00023180"/>
    </source>
</evidence>
<dbReference type="Proteomes" id="UP001633002">
    <property type="component" value="Unassembled WGS sequence"/>
</dbReference>
<evidence type="ECO:0000256" key="1">
    <source>
        <dbReference type="ARBA" id="ARBA00004323"/>
    </source>
</evidence>
<evidence type="ECO:0000256" key="7">
    <source>
        <dbReference type="ARBA" id="ARBA00022989"/>
    </source>
</evidence>
<dbReference type="EMBL" id="JBJQOH010000004">
    <property type="protein sequence ID" value="KAL3687313.1"/>
    <property type="molecule type" value="Genomic_DNA"/>
</dbReference>
<keyword evidence="4" id="KW-0808">Transferase</keyword>
<keyword evidence="6" id="KW-0735">Signal-anchor</keyword>
<evidence type="ECO:0000256" key="5">
    <source>
        <dbReference type="ARBA" id="ARBA00022692"/>
    </source>
</evidence>
<evidence type="ECO:0000313" key="12">
    <source>
        <dbReference type="Proteomes" id="UP001633002"/>
    </source>
</evidence>
<evidence type="ECO:0000256" key="9">
    <source>
        <dbReference type="ARBA" id="ARBA00023136"/>
    </source>
</evidence>
<keyword evidence="5" id="KW-0812">Transmembrane</keyword>
<accession>A0ABD3H786</accession>
<dbReference type="GO" id="GO:0016757">
    <property type="term" value="F:glycosyltransferase activity"/>
    <property type="evidence" value="ECO:0007669"/>
    <property type="project" value="UniProtKB-KW"/>
</dbReference>
<sequence length="385" mass="43679">MGNGTRGKPVAQPGGTEPKQAVRSHLLISDGLLLNYSSMYLENDIERGKLKELLTRSENGKYSVREVLYFRRPPPEPFPAHMDRNLRLAAIRKRQQKTAWLASISSVRFQPFVPTFYKLIEQWLSQGEFDPLVMKELPATVKKVLDQYRLNVTKGEGGSRYKSCAVVGNSGILLNSTYGKLIDSHEMVIRLNNAKILGYEKHVGSKTTLAFINSNILRQCARLKKDCTCHPYGADVPIMMYLCQAPHLMDVAFCRSFHKPPLLVTDNRLDILSNRIARWYSITNHLETTGKPLEAWSKIHGATYFHYSSGFQAVIVALGICDRVSMFGFGKHPLSKHHYHTQQKAELALHDYQAEYVFYNDLVHGRLIPFLSEAGISIPPVQILY</sequence>
<name>A0ABD3H786_9MARC</name>
<evidence type="ECO:0000313" key="11">
    <source>
        <dbReference type="EMBL" id="KAL3687313.1"/>
    </source>
</evidence>
<evidence type="ECO:0000256" key="2">
    <source>
        <dbReference type="ARBA" id="ARBA00006003"/>
    </source>
</evidence>
<dbReference type="GO" id="GO:0000139">
    <property type="term" value="C:Golgi membrane"/>
    <property type="evidence" value="ECO:0007669"/>
    <property type="project" value="UniProtKB-SubCell"/>
</dbReference>
<keyword evidence="10" id="KW-0325">Glycoprotein</keyword>
<keyword evidence="3" id="KW-0328">Glycosyltransferase</keyword>
<evidence type="ECO:0000256" key="3">
    <source>
        <dbReference type="ARBA" id="ARBA00022676"/>
    </source>
</evidence>
<proteinExistence type="inferred from homology"/>
<protein>
    <submittedName>
        <fullName evidence="11">Uncharacterized protein</fullName>
    </submittedName>
</protein>
<comment type="similarity">
    <text evidence="2">Belongs to the glycosyltransferase 29 family.</text>
</comment>
<keyword evidence="7" id="KW-1133">Transmembrane helix</keyword>
<dbReference type="Gene3D" id="3.90.1480.20">
    <property type="entry name" value="Glycosyl transferase family 29"/>
    <property type="match status" value="1"/>
</dbReference>